<organism evidence="9 10">
    <name type="scientific">Methanobacterium bryantii</name>
    <dbReference type="NCBI Taxonomy" id="2161"/>
    <lineage>
        <taxon>Archaea</taxon>
        <taxon>Methanobacteriati</taxon>
        <taxon>Methanobacteriota</taxon>
        <taxon>Methanomada group</taxon>
        <taxon>Methanobacteria</taxon>
        <taxon>Methanobacteriales</taxon>
        <taxon>Methanobacteriaceae</taxon>
        <taxon>Methanobacterium</taxon>
    </lineage>
</organism>
<dbReference type="PROSITE" id="PS50850">
    <property type="entry name" value="MFS"/>
    <property type="match status" value="1"/>
</dbReference>
<keyword evidence="4 7" id="KW-0812">Transmembrane</keyword>
<accession>A0A2A2HAM1</accession>
<dbReference type="CDD" id="cd06173">
    <property type="entry name" value="MFS_MefA_like"/>
    <property type="match status" value="1"/>
</dbReference>
<feature type="transmembrane region" description="Helical" evidence="7">
    <location>
        <begin position="124"/>
        <end position="146"/>
    </location>
</feature>
<feature type="transmembrane region" description="Helical" evidence="7">
    <location>
        <begin position="329"/>
        <end position="352"/>
    </location>
</feature>
<comment type="caution">
    <text evidence="9">The sequence shown here is derived from an EMBL/GenBank/DDBJ whole genome shotgun (WGS) entry which is preliminary data.</text>
</comment>
<name>A0A2A2HAM1_METBR</name>
<dbReference type="Gene3D" id="1.20.1250.20">
    <property type="entry name" value="MFS general substrate transporter like domains"/>
    <property type="match status" value="1"/>
</dbReference>
<dbReference type="PRINTS" id="PR01988">
    <property type="entry name" value="EXPORTERBACE"/>
</dbReference>
<dbReference type="Proteomes" id="UP000217784">
    <property type="component" value="Unassembled WGS sequence"/>
</dbReference>
<dbReference type="GO" id="GO:0022857">
    <property type="term" value="F:transmembrane transporter activity"/>
    <property type="evidence" value="ECO:0007669"/>
    <property type="project" value="InterPro"/>
</dbReference>
<feature type="transmembrane region" description="Helical" evidence="7">
    <location>
        <begin position="158"/>
        <end position="184"/>
    </location>
</feature>
<dbReference type="PANTHER" id="PTHR23513">
    <property type="entry name" value="INTEGRAL MEMBRANE EFFLUX PROTEIN-RELATED"/>
    <property type="match status" value="1"/>
</dbReference>
<evidence type="ECO:0000256" key="6">
    <source>
        <dbReference type="ARBA" id="ARBA00023136"/>
    </source>
</evidence>
<feature type="transmembrane region" description="Helical" evidence="7">
    <location>
        <begin position="101"/>
        <end position="118"/>
    </location>
</feature>
<evidence type="ECO:0000256" key="7">
    <source>
        <dbReference type="SAM" id="Phobius"/>
    </source>
</evidence>
<feature type="transmembrane region" description="Helical" evidence="7">
    <location>
        <begin position="53"/>
        <end position="80"/>
    </location>
</feature>
<proteinExistence type="predicted"/>
<feature type="transmembrane region" description="Helical" evidence="7">
    <location>
        <begin position="364"/>
        <end position="386"/>
    </location>
</feature>
<evidence type="ECO:0000259" key="8">
    <source>
        <dbReference type="PROSITE" id="PS50850"/>
    </source>
</evidence>
<feature type="domain" description="Major facilitator superfamily (MFS) profile" evidence="8">
    <location>
        <begin position="29"/>
        <end position="418"/>
    </location>
</feature>
<evidence type="ECO:0000256" key="4">
    <source>
        <dbReference type="ARBA" id="ARBA00022692"/>
    </source>
</evidence>
<dbReference type="PANTHER" id="PTHR23513:SF6">
    <property type="entry name" value="MAJOR FACILITATOR SUPERFAMILY ASSOCIATED DOMAIN-CONTAINING PROTEIN"/>
    <property type="match status" value="1"/>
</dbReference>
<evidence type="ECO:0000256" key="2">
    <source>
        <dbReference type="ARBA" id="ARBA00022448"/>
    </source>
</evidence>
<protein>
    <submittedName>
        <fullName evidence="9">MFS transporter</fullName>
    </submittedName>
</protein>
<keyword evidence="3" id="KW-1003">Cell membrane</keyword>
<dbReference type="InterPro" id="IPR036259">
    <property type="entry name" value="MFS_trans_sf"/>
</dbReference>
<feature type="transmembrane region" description="Helical" evidence="7">
    <location>
        <begin position="190"/>
        <end position="207"/>
    </location>
</feature>
<dbReference type="AlphaFoldDB" id="A0A2A2HAM1"/>
<keyword evidence="10" id="KW-1185">Reference proteome</keyword>
<comment type="subcellular location">
    <subcellularLocation>
        <location evidence="1">Cell membrane</location>
        <topology evidence="1">Multi-pass membrane protein</topology>
    </subcellularLocation>
</comment>
<feature type="transmembrane region" description="Helical" evidence="7">
    <location>
        <begin position="305"/>
        <end position="323"/>
    </location>
</feature>
<gene>
    <name evidence="9" type="ORF">ASJ80_16230</name>
</gene>
<dbReference type="Pfam" id="PF05977">
    <property type="entry name" value="MFS_3"/>
    <property type="match status" value="1"/>
</dbReference>
<dbReference type="InterPro" id="IPR022324">
    <property type="entry name" value="Bacilysin_exporter_BacE_put"/>
</dbReference>
<evidence type="ECO:0000256" key="1">
    <source>
        <dbReference type="ARBA" id="ARBA00004651"/>
    </source>
</evidence>
<dbReference type="GO" id="GO:0005886">
    <property type="term" value="C:plasma membrane"/>
    <property type="evidence" value="ECO:0007669"/>
    <property type="project" value="UniProtKB-SubCell"/>
</dbReference>
<sequence length="434" mass="47391">MRSEDSANMYDNEYLGKKSLNKPKFLSLSLFLLLQGEFISVIGNMIYEIGLGFWVLAFTGSTAIMGTLMAVSLVPSVLLSPFAGVIADRSNRKKLMVSMDIIRGITIIIVAIAAYFQILQLWEVFIAGIILGVCGAFFNPAAISILPKMVPKEKLTNVNSLFGIANTGADIMGNSIGGIAYVIIGAPLMFLFNGLSFIISGILTNFAKIPKNIESEITSQNFISDLKESITFIKNLKGLSSILLIFSITSFLEHMTIVLLIPLFQTSPGLGPAKYGISMASFTMGMLLSMIILSVVNLESSKKAPLMFICLCLSNLCFIAFALTNEFYVMITLLFLAGIAESVIAVFIMSSLQSIVPDNMMGKFIGIVEMLIMSLTPLAMVTGGFLAELFPIKTIFLVCFTASFLVSINLFFIPSFRKFITFNPEKQDITDLMS</sequence>
<evidence type="ECO:0000313" key="10">
    <source>
        <dbReference type="Proteomes" id="UP000217784"/>
    </source>
</evidence>
<dbReference type="InterPro" id="IPR020846">
    <property type="entry name" value="MFS_dom"/>
</dbReference>
<keyword evidence="6 7" id="KW-0472">Membrane</keyword>
<feature type="transmembrane region" description="Helical" evidence="7">
    <location>
        <begin position="242"/>
        <end position="264"/>
    </location>
</feature>
<dbReference type="EMBL" id="LMVM01000001">
    <property type="protein sequence ID" value="PAV06366.1"/>
    <property type="molecule type" value="Genomic_DNA"/>
</dbReference>
<keyword evidence="5 7" id="KW-1133">Transmembrane helix</keyword>
<evidence type="ECO:0000313" key="9">
    <source>
        <dbReference type="EMBL" id="PAV06366.1"/>
    </source>
</evidence>
<keyword evidence="2" id="KW-0813">Transport</keyword>
<dbReference type="SUPFAM" id="SSF103473">
    <property type="entry name" value="MFS general substrate transporter"/>
    <property type="match status" value="1"/>
</dbReference>
<evidence type="ECO:0000256" key="3">
    <source>
        <dbReference type="ARBA" id="ARBA00022475"/>
    </source>
</evidence>
<feature type="transmembrane region" description="Helical" evidence="7">
    <location>
        <begin position="392"/>
        <end position="413"/>
    </location>
</feature>
<dbReference type="InterPro" id="IPR010290">
    <property type="entry name" value="TM_effector"/>
</dbReference>
<evidence type="ECO:0000256" key="5">
    <source>
        <dbReference type="ARBA" id="ARBA00022989"/>
    </source>
</evidence>
<feature type="transmembrane region" description="Helical" evidence="7">
    <location>
        <begin position="276"/>
        <end position="298"/>
    </location>
</feature>
<reference evidence="9 10" key="1">
    <citation type="journal article" date="2017" name="BMC Genomics">
        <title>Genomic analysis of methanogenic archaea reveals a shift towards energy conservation.</title>
        <authorList>
            <person name="Gilmore S.P."/>
            <person name="Henske J.K."/>
            <person name="Sexton J.A."/>
            <person name="Solomon K.V."/>
            <person name="Seppala S."/>
            <person name="Yoo J.I."/>
            <person name="Huyett L.M."/>
            <person name="Pressman A."/>
            <person name="Cogan J.Z."/>
            <person name="Kivenson V."/>
            <person name="Peng X."/>
            <person name="Tan Y."/>
            <person name="Valentine D.L."/>
            <person name="O'Malley M.A."/>
        </authorList>
    </citation>
    <scope>NUCLEOTIDE SEQUENCE [LARGE SCALE GENOMIC DNA]</scope>
    <source>
        <strain evidence="9 10">M.o.H.</strain>
    </source>
</reference>
<dbReference type="RefSeq" id="WP_069582613.1">
    <property type="nucleotide sequence ID" value="NZ_LMVM01000001.1"/>
</dbReference>
<feature type="transmembrane region" description="Helical" evidence="7">
    <location>
        <begin position="25"/>
        <end position="47"/>
    </location>
</feature>